<dbReference type="GO" id="GO:0043130">
    <property type="term" value="F:ubiquitin binding"/>
    <property type="evidence" value="ECO:0007669"/>
    <property type="project" value="InterPro"/>
</dbReference>
<evidence type="ECO:0000313" key="3">
    <source>
        <dbReference type="EMBL" id="RVX21585.1"/>
    </source>
</evidence>
<protein>
    <submittedName>
        <fullName evidence="3">TOM1-like protein 5</fullName>
    </submittedName>
</protein>
<comment type="similarity">
    <text evidence="1">Belongs to the TOM1 family.</text>
</comment>
<accession>A0A438KK43</accession>
<evidence type="ECO:0000313" key="4">
    <source>
        <dbReference type="Proteomes" id="UP000288805"/>
    </source>
</evidence>
<gene>
    <name evidence="3" type="primary">TOL5_0</name>
    <name evidence="3" type="ORF">CK203_002247</name>
</gene>
<organism evidence="3 4">
    <name type="scientific">Vitis vinifera</name>
    <name type="common">Grape</name>
    <dbReference type="NCBI Taxonomy" id="29760"/>
    <lineage>
        <taxon>Eukaryota</taxon>
        <taxon>Viridiplantae</taxon>
        <taxon>Streptophyta</taxon>
        <taxon>Embryophyta</taxon>
        <taxon>Tracheophyta</taxon>
        <taxon>Spermatophyta</taxon>
        <taxon>Magnoliopsida</taxon>
        <taxon>eudicotyledons</taxon>
        <taxon>Gunneridae</taxon>
        <taxon>Pentapetalae</taxon>
        <taxon>rosids</taxon>
        <taxon>Vitales</taxon>
        <taxon>Vitaceae</taxon>
        <taxon>Viteae</taxon>
        <taxon>Vitis</taxon>
    </lineage>
</organism>
<sequence length="512" mass="56831">MSISNSVQSSLPSSEPLAIPIVNPMENDFCAMHEYNVSSANFDDVESHSACLSHVSKCIPLPRTLPSGLRETHNLFIHCSTELDSSLECFQVECLFSSKMLGAKNKEWASLSACRASLLACKALDEEGNPSLEILVLRALRKEEQEELLLREEDVIKEDLLRAFLEFHNSGIIAKVLSGCVQGVLHETIHVSQGAFVQGRQILDAVLTTNEMVDVKRCSKAKKEGVKATRGLRQGDPLSSFLFTIVVDILSRILLRAKESRLLEGFLVDEAAVGFEVIPAKCINIGAKDEFTLDLVEQCSFQKQRVSLFNDCCVQYSFASKGYTLMRLIERDEKVVSQAIELNEQLHQILIRHDALLSGTPTSTANHVYHEGEEEEEAEQLFRRLSSSLIQNWFLLLLKLNRLRKGKACALPEDEERPVDRPPFGLLGTIPGEMLNRPLIRPVSLEPSHESRPLPSPLASAIPPPPSKHVEREKYFQENKGDGSAVAGHMRSLSLHSRNASSSHSGSIDSSD</sequence>
<feature type="region of interest" description="Disordered" evidence="2">
    <location>
        <begin position="446"/>
        <end position="512"/>
    </location>
</feature>
<feature type="compositionally biased region" description="Basic and acidic residues" evidence="2">
    <location>
        <begin position="468"/>
        <end position="481"/>
    </location>
</feature>
<dbReference type="PANTHER" id="PTHR45898:SF3">
    <property type="entry name" value="TOM1-LIKE PROTEIN 5"/>
    <property type="match status" value="1"/>
</dbReference>
<dbReference type="EMBL" id="QGNW01000005">
    <property type="protein sequence ID" value="RVX21585.1"/>
    <property type="molecule type" value="Genomic_DNA"/>
</dbReference>
<proteinExistence type="inferred from homology"/>
<evidence type="ECO:0000256" key="1">
    <source>
        <dbReference type="ARBA" id="ARBA00007708"/>
    </source>
</evidence>
<dbReference type="PANTHER" id="PTHR45898">
    <property type="entry name" value="TOM1-LIKE PROTEIN"/>
    <property type="match status" value="1"/>
</dbReference>
<comment type="caution">
    <text evidence="3">The sequence shown here is derived from an EMBL/GenBank/DDBJ whole genome shotgun (WGS) entry which is preliminary data.</text>
</comment>
<name>A0A438KK43_VITVI</name>
<feature type="compositionally biased region" description="Low complexity" evidence="2">
    <location>
        <begin position="491"/>
        <end position="512"/>
    </location>
</feature>
<dbReference type="GO" id="GO:0035091">
    <property type="term" value="F:phosphatidylinositol binding"/>
    <property type="evidence" value="ECO:0007669"/>
    <property type="project" value="InterPro"/>
</dbReference>
<dbReference type="InterPro" id="IPR044836">
    <property type="entry name" value="TOL_plant"/>
</dbReference>
<dbReference type="GO" id="GO:0043328">
    <property type="term" value="P:protein transport to vacuole involved in ubiquitin-dependent protein catabolic process via the multivesicular body sorting pathway"/>
    <property type="evidence" value="ECO:0007669"/>
    <property type="project" value="InterPro"/>
</dbReference>
<dbReference type="Proteomes" id="UP000288805">
    <property type="component" value="Unassembled WGS sequence"/>
</dbReference>
<dbReference type="AlphaFoldDB" id="A0A438KK43"/>
<evidence type="ECO:0000256" key="2">
    <source>
        <dbReference type="SAM" id="MobiDB-lite"/>
    </source>
</evidence>
<reference evidence="3 4" key="1">
    <citation type="journal article" date="2018" name="PLoS Genet.">
        <title>Population sequencing reveals clonal diversity and ancestral inbreeding in the grapevine cultivar Chardonnay.</title>
        <authorList>
            <person name="Roach M.J."/>
            <person name="Johnson D.L."/>
            <person name="Bohlmann J."/>
            <person name="van Vuuren H.J."/>
            <person name="Jones S.J."/>
            <person name="Pretorius I.S."/>
            <person name="Schmidt S.A."/>
            <person name="Borneman A.R."/>
        </authorList>
    </citation>
    <scope>NUCLEOTIDE SEQUENCE [LARGE SCALE GENOMIC DNA]</scope>
    <source>
        <strain evidence="4">cv. Chardonnay</strain>
        <tissue evidence="3">Leaf</tissue>
    </source>
</reference>